<evidence type="ECO:0000256" key="4">
    <source>
        <dbReference type="ARBA" id="ARBA00032858"/>
    </source>
</evidence>
<dbReference type="EMBL" id="JAHUZD010000045">
    <property type="protein sequence ID" value="KAI3405276.2"/>
    <property type="molecule type" value="Genomic_DNA"/>
</dbReference>
<keyword evidence="2" id="KW-0479">Metal-binding</keyword>
<sequence length="322" mass="37191">MPVIRSIHANLNVLLAHKDSRSIDIALDTIDLAKIYENVDKLEQENKDPNLGYDDLVVKELLRYFKHDFFKWINSPDCPCGSDKVISKGASRFPSNTSNPHKISIVEVYQCEKCKQRVEFPRVNNPLSLLAFRKGRCGEWVNAFLLLLEALIGEGKDRTRYVMNHEDHVWCEYFSYNLKRWVHLDPCEAVFDEPLLYCNNWGKQMSYVIGFNANSVVDLSGKYITKEKQIPQSSIVDPNLVAKTIRWINGQKLQQLYNSYRMMQNKTEDQSLIQLYNDAIVPRNHELLNETETFKPTTSHSEIPQGRQTGSSEWTKARGESG</sequence>
<dbReference type="GO" id="GO:0046872">
    <property type="term" value="F:metal ion binding"/>
    <property type="evidence" value="ECO:0007669"/>
    <property type="project" value="UniProtKB-KW"/>
</dbReference>
<dbReference type="InterPro" id="IPR050883">
    <property type="entry name" value="PNGase"/>
</dbReference>
<evidence type="ECO:0000259" key="6">
    <source>
        <dbReference type="SMART" id="SM00460"/>
    </source>
</evidence>
<accession>A0AAI9SYF3</accession>
<name>A0AAI9SYF3_9ASCO</name>
<dbReference type="Gene3D" id="3.10.620.30">
    <property type="match status" value="1"/>
</dbReference>
<dbReference type="SUPFAM" id="SSF54001">
    <property type="entry name" value="Cysteine proteinases"/>
    <property type="match status" value="1"/>
</dbReference>
<feature type="compositionally biased region" description="Polar residues" evidence="5">
    <location>
        <begin position="293"/>
        <end position="314"/>
    </location>
</feature>
<proteinExistence type="inferred from homology"/>
<dbReference type="GeneID" id="73379524"/>
<dbReference type="PANTHER" id="PTHR12143:SF19">
    <property type="entry name" value="PEPTIDE-N(4)-(N-ACETYL-BETA-GLUCOSAMINYL)ASPARAGINE AMIDASE"/>
    <property type="match status" value="1"/>
</dbReference>
<dbReference type="GO" id="GO:0000224">
    <property type="term" value="F:peptide-N4-(N-acetyl-beta-glucosaminyl)asparagine amidase activity"/>
    <property type="evidence" value="ECO:0007669"/>
    <property type="project" value="TreeGrafter"/>
</dbReference>
<evidence type="ECO:0000256" key="5">
    <source>
        <dbReference type="SAM" id="MobiDB-lite"/>
    </source>
</evidence>
<keyword evidence="3" id="KW-0862">Zinc</keyword>
<dbReference type="GO" id="GO:0005829">
    <property type="term" value="C:cytosol"/>
    <property type="evidence" value="ECO:0007669"/>
    <property type="project" value="TreeGrafter"/>
</dbReference>
<reference evidence="7" key="1">
    <citation type="journal article" date="2022" name="DNA Res.">
        <title>Genome analysis of five recently described species of the CUG-Ser clade uncovers Candida theae as a new hybrid lineage with pathogenic potential in the Candida parapsilosis species complex.</title>
        <authorList>
            <person name="Mixao V."/>
            <person name="Del Olmo V."/>
            <person name="Hegedusova E."/>
            <person name="Saus E."/>
            <person name="Pryszcz L."/>
            <person name="Cillingova A."/>
            <person name="Nosek J."/>
            <person name="Gabaldon T."/>
        </authorList>
    </citation>
    <scope>NUCLEOTIDE SEQUENCE</scope>
    <source>
        <strain evidence="7">CBS 10844</strain>
    </source>
</reference>
<dbReference type="GO" id="GO:0005634">
    <property type="term" value="C:nucleus"/>
    <property type="evidence" value="ECO:0007669"/>
    <property type="project" value="TreeGrafter"/>
</dbReference>
<protein>
    <recommendedName>
        <fullName evidence="4">Peptide:N-glycanase 1</fullName>
    </recommendedName>
</protein>
<organism evidence="7 8">
    <name type="scientific">Candida oxycetoniae</name>
    <dbReference type="NCBI Taxonomy" id="497107"/>
    <lineage>
        <taxon>Eukaryota</taxon>
        <taxon>Fungi</taxon>
        <taxon>Dikarya</taxon>
        <taxon>Ascomycota</taxon>
        <taxon>Saccharomycotina</taxon>
        <taxon>Pichiomycetes</taxon>
        <taxon>Debaryomycetaceae</taxon>
        <taxon>Candida/Lodderomyces clade</taxon>
        <taxon>Candida</taxon>
    </lineage>
</organism>
<evidence type="ECO:0000313" key="7">
    <source>
        <dbReference type="EMBL" id="KAI3405276.2"/>
    </source>
</evidence>
<dbReference type="InterPro" id="IPR018325">
    <property type="entry name" value="Rad4/PNGase_transGLS-fold"/>
</dbReference>
<comment type="similarity">
    <text evidence="1">Belongs to the transglutaminase-like superfamily. PNGase family.</text>
</comment>
<dbReference type="PANTHER" id="PTHR12143">
    <property type="entry name" value="PEPTIDE N-GLYCANASE PNGASE -RELATED"/>
    <property type="match status" value="1"/>
</dbReference>
<evidence type="ECO:0000313" key="8">
    <source>
        <dbReference type="Proteomes" id="UP001202479"/>
    </source>
</evidence>
<evidence type="ECO:0000256" key="2">
    <source>
        <dbReference type="ARBA" id="ARBA00022723"/>
    </source>
</evidence>
<evidence type="ECO:0000256" key="3">
    <source>
        <dbReference type="ARBA" id="ARBA00022833"/>
    </source>
</evidence>
<feature type="region of interest" description="Disordered" evidence="5">
    <location>
        <begin position="293"/>
        <end position="322"/>
    </location>
</feature>
<dbReference type="AlphaFoldDB" id="A0AAI9SYF3"/>
<feature type="domain" description="Transglutaminase-like" evidence="6">
    <location>
        <begin position="129"/>
        <end position="188"/>
    </location>
</feature>
<dbReference type="InterPro" id="IPR038765">
    <property type="entry name" value="Papain-like_cys_pep_sf"/>
</dbReference>
<keyword evidence="8" id="KW-1185">Reference proteome</keyword>
<dbReference type="InterPro" id="IPR002931">
    <property type="entry name" value="Transglutaminase-like"/>
</dbReference>
<comment type="caution">
    <text evidence="7">The sequence shown here is derived from an EMBL/GenBank/DDBJ whole genome shotgun (WGS) entry which is preliminary data.</text>
</comment>
<dbReference type="Gene3D" id="2.20.25.10">
    <property type="match status" value="1"/>
</dbReference>
<dbReference type="SMART" id="SM00460">
    <property type="entry name" value="TGc"/>
    <property type="match status" value="1"/>
</dbReference>
<dbReference type="Pfam" id="PF03835">
    <property type="entry name" value="Rad4"/>
    <property type="match status" value="1"/>
</dbReference>
<dbReference type="RefSeq" id="XP_049181021.1">
    <property type="nucleotide sequence ID" value="XM_049323080.1"/>
</dbReference>
<dbReference type="Proteomes" id="UP001202479">
    <property type="component" value="Unassembled WGS sequence"/>
</dbReference>
<evidence type="ECO:0000256" key="1">
    <source>
        <dbReference type="ARBA" id="ARBA00009390"/>
    </source>
</evidence>
<dbReference type="GO" id="GO:0006516">
    <property type="term" value="P:glycoprotein catabolic process"/>
    <property type="evidence" value="ECO:0007669"/>
    <property type="project" value="TreeGrafter"/>
</dbReference>
<gene>
    <name evidence="7" type="ORF">KGF56_001907</name>
</gene>